<evidence type="ECO:0000256" key="5">
    <source>
        <dbReference type="ARBA" id="ARBA00022741"/>
    </source>
</evidence>
<dbReference type="GO" id="GO:0016887">
    <property type="term" value="F:ATP hydrolysis activity"/>
    <property type="evidence" value="ECO:0007669"/>
    <property type="project" value="InterPro"/>
</dbReference>
<keyword evidence="5" id="KW-0547">Nucleotide-binding</keyword>
<gene>
    <name evidence="15" type="ORF">AKO1_010223</name>
</gene>
<accession>A0AAW2ZSX6</accession>
<dbReference type="Proteomes" id="UP001431209">
    <property type="component" value="Unassembled WGS sequence"/>
</dbReference>
<feature type="compositionally biased region" description="Acidic residues" evidence="13">
    <location>
        <begin position="891"/>
        <end position="901"/>
    </location>
</feature>
<dbReference type="GO" id="GO:0005829">
    <property type="term" value="C:cytosol"/>
    <property type="evidence" value="ECO:0007669"/>
    <property type="project" value="TreeGrafter"/>
</dbReference>
<evidence type="ECO:0000256" key="4">
    <source>
        <dbReference type="ARBA" id="ARBA00022593"/>
    </source>
</evidence>
<dbReference type="SMART" id="SM00382">
    <property type="entry name" value="AAA"/>
    <property type="match status" value="2"/>
</dbReference>
<evidence type="ECO:0000259" key="14">
    <source>
        <dbReference type="SMART" id="SM00382"/>
    </source>
</evidence>
<sequence>MSLKWSLEVKRVSERNCHVILPRYVYDKIDETFGSDAVIKLTWKIADIENNSLSTHKAYVGRNASEVSDRKYVEIGSVFAQSLGIKEGTQIQIEPINVEVASRAFVEPHTANDSEILEYNQASIEEHLLSQARVVYPGLVFPLWIHSNISISVHVLSLVINDKESKDPDAVAKLNNGSELIESTSRSGDKTSKVGPMNKMIENDFGFVEMEQSYALQSNLRDGDIVQIIHIVRQRIEQDKNAQASIIPGKEFEEKKSKRHAYAMLKINKFPKTSNYQVAISQNLKSQLECSNYSTVHMKRMDPKSSSSISRIHLRRFESSNESKVTQKDVKSHLLSSMKYLNVQDLPISNESIITIKGVDFIMKANAPISQTFEFNSDHNWFTLQSKASILDESTNQGITITEEPVEMNLVKQKTNKAYDISMIPKDHAALKLKNGLIYINGDAGMGKTFCAKQLCNFLQLYSIHVSCSDLIGDRTDTLIQKFRSYARECSWHSPAVLVLDDLDKLIPPESDDPTQSIPDWNSRVLRSVIRDVLREVDCAIVTSKNSVIDNDGVTIDLLLPDQEKRCEILKKMMNKMEHGDDDLAKRISARTDAFSPRDLSNLVRRASHLHYLKNRTGQPSYRNYDAALVNFVTINASGVKLYKPPHAELKWEHVGGMSQVKKTLRETLEFPIKHASLFRKAPINLRSGLLLYGYPGCGKSYIVNCLANLVIKDGVKFMMVKGPELLNKYIGASEQSVRDVFASARSVAPCIIFFDEFDALAQQRGTGDTSTGVTDRVVNQLLCELDGVEGRTDQDRTVYVIAATSRPDMIDAALLRPGRLDKSLLCDMPNEQERFEILSAHCKQSEREFGDDVLRTIAERTEHYTGADLQALWYTAKLTAAHAEMNKEEEKEEEDQDLYGDNESSKPKKYTIVREGKNLSSDKMKEIEERVKNMLINQGEEFEEEDQKSKKVNSIVKESHMFSALNDSRPSLGERERLRFDYVYKHFGDHDLAQQELLKGKKRATLA</sequence>
<evidence type="ECO:0000256" key="11">
    <source>
        <dbReference type="ARBA" id="ARBA00034532"/>
    </source>
</evidence>
<keyword evidence="7" id="KW-0067">ATP-binding</keyword>
<dbReference type="FunFam" id="3.40.50.300:FF:000149">
    <property type="entry name" value="Nuclear valosin-containing protein-like"/>
    <property type="match status" value="1"/>
</dbReference>
<evidence type="ECO:0000256" key="2">
    <source>
        <dbReference type="ARBA" id="ARBA00006914"/>
    </source>
</evidence>
<reference evidence="15 16" key="1">
    <citation type="submission" date="2024-03" db="EMBL/GenBank/DDBJ databases">
        <title>The Acrasis kona genome and developmental transcriptomes reveal deep origins of eukaryotic multicellular pathways.</title>
        <authorList>
            <person name="Sheikh S."/>
            <person name="Fu C.-J."/>
            <person name="Brown M.W."/>
            <person name="Baldauf S.L."/>
        </authorList>
    </citation>
    <scope>NUCLEOTIDE SEQUENCE [LARGE SCALE GENOMIC DNA]</scope>
    <source>
        <strain evidence="15 16">ATCC MYA-3509</strain>
    </source>
</reference>
<dbReference type="InterPro" id="IPR003960">
    <property type="entry name" value="ATPase_AAA_CS"/>
</dbReference>
<keyword evidence="16" id="KW-1185">Reference proteome</keyword>
<dbReference type="Gene3D" id="3.10.330.10">
    <property type="match status" value="1"/>
</dbReference>
<dbReference type="InterPro" id="IPR029067">
    <property type="entry name" value="CDC48_domain_2-like_sf"/>
</dbReference>
<keyword evidence="9" id="KW-0472">Membrane</keyword>
<dbReference type="Gene3D" id="3.40.50.300">
    <property type="entry name" value="P-loop containing nucleotide triphosphate hydrolases"/>
    <property type="match status" value="2"/>
</dbReference>
<dbReference type="InterPro" id="IPR003959">
    <property type="entry name" value="ATPase_AAA_core"/>
</dbReference>
<comment type="subcellular location">
    <subcellularLocation>
        <location evidence="1">Membrane</location>
    </subcellularLocation>
</comment>
<proteinExistence type="inferred from homology"/>
<dbReference type="GO" id="GO:0016558">
    <property type="term" value="P:protein import into peroxisome matrix"/>
    <property type="evidence" value="ECO:0007669"/>
    <property type="project" value="TreeGrafter"/>
</dbReference>
<protein>
    <recommendedName>
        <fullName evidence="11">Peroxisomal ATPase PEX1</fullName>
    </recommendedName>
    <alternativeName>
        <fullName evidence="10">Peroxin-1</fullName>
    </alternativeName>
</protein>
<comment type="similarity">
    <text evidence="2">Belongs to the AAA ATPase family.</text>
</comment>
<keyword evidence="8" id="KW-0653">Protein transport</keyword>
<dbReference type="InterPro" id="IPR003593">
    <property type="entry name" value="AAA+_ATPase"/>
</dbReference>
<evidence type="ECO:0000256" key="8">
    <source>
        <dbReference type="ARBA" id="ARBA00022927"/>
    </source>
</evidence>
<evidence type="ECO:0000256" key="13">
    <source>
        <dbReference type="SAM" id="MobiDB-lite"/>
    </source>
</evidence>
<feature type="domain" description="AAA+ ATPase" evidence="14">
    <location>
        <begin position="434"/>
        <end position="562"/>
    </location>
</feature>
<evidence type="ECO:0000256" key="7">
    <source>
        <dbReference type="ARBA" id="ARBA00022840"/>
    </source>
</evidence>
<dbReference type="Pfam" id="PF09262">
    <property type="entry name" value="PEX-1N"/>
    <property type="match status" value="1"/>
</dbReference>
<dbReference type="SUPFAM" id="SSF52540">
    <property type="entry name" value="P-loop containing nucleoside triphosphate hydrolases"/>
    <property type="match status" value="2"/>
</dbReference>
<dbReference type="InterPro" id="IPR015342">
    <property type="entry name" value="PEX1-N_C-lobe"/>
</dbReference>
<comment type="caution">
    <text evidence="15">The sequence shown here is derived from an EMBL/GenBank/DDBJ whole genome shotgun (WGS) entry which is preliminary data.</text>
</comment>
<dbReference type="PANTHER" id="PTHR23077:SF12">
    <property type="entry name" value="PEROXISOMAL ATPASE PEX1"/>
    <property type="match status" value="1"/>
</dbReference>
<dbReference type="AlphaFoldDB" id="A0AAW2ZSX6"/>
<dbReference type="InterPro" id="IPR050168">
    <property type="entry name" value="AAA_ATPase_domain"/>
</dbReference>
<evidence type="ECO:0000256" key="6">
    <source>
        <dbReference type="ARBA" id="ARBA00022801"/>
    </source>
</evidence>
<dbReference type="InterPro" id="IPR041569">
    <property type="entry name" value="AAA_lid_3"/>
</dbReference>
<dbReference type="Pfam" id="PF17862">
    <property type="entry name" value="AAA_lid_3"/>
    <property type="match status" value="1"/>
</dbReference>
<evidence type="ECO:0000256" key="10">
    <source>
        <dbReference type="ARBA" id="ARBA00032509"/>
    </source>
</evidence>
<dbReference type="GO" id="GO:0005778">
    <property type="term" value="C:peroxisomal membrane"/>
    <property type="evidence" value="ECO:0007669"/>
    <property type="project" value="TreeGrafter"/>
</dbReference>
<dbReference type="Gene3D" id="1.10.8.60">
    <property type="match status" value="2"/>
</dbReference>
<evidence type="ECO:0000313" key="15">
    <source>
        <dbReference type="EMBL" id="KAL0491811.1"/>
    </source>
</evidence>
<feature type="region of interest" description="Disordered" evidence="13">
    <location>
        <begin position="885"/>
        <end position="911"/>
    </location>
</feature>
<evidence type="ECO:0000256" key="12">
    <source>
        <dbReference type="ARBA" id="ARBA00048778"/>
    </source>
</evidence>
<evidence type="ECO:0000256" key="3">
    <source>
        <dbReference type="ARBA" id="ARBA00022448"/>
    </source>
</evidence>
<keyword evidence="6" id="KW-0378">Hydrolase</keyword>
<organism evidence="15 16">
    <name type="scientific">Acrasis kona</name>
    <dbReference type="NCBI Taxonomy" id="1008807"/>
    <lineage>
        <taxon>Eukaryota</taxon>
        <taxon>Discoba</taxon>
        <taxon>Heterolobosea</taxon>
        <taxon>Tetramitia</taxon>
        <taxon>Eutetramitia</taxon>
        <taxon>Acrasidae</taxon>
        <taxon>Acrasis</taxon>
    </lineage>
</organism>
<evidence type="ECO:0000313" key="16">
    <source>
        <dbReference type="Proteomes" id="UP001431209"/>
    </source>
</evidence>
<dbReference type="PANTHER" id="PTHR23077">
    <property type="entry name" value="AAA-FAMILY ATPASE"/>
    <property type="match status" value="1"/>
</dbReference>
<evidence type="ECO:0000256" key="1">
    <source>
        <dbReference type="ARBA" id="ARBA00004370"/>
    </source>
</evidence>
<dbReference type="SUPFAM" id="SSF50692">
    <property type="entry name" value="ADC-like"/>
    <property type="match status" value="1"/>
</dbReference>
<dbReference type="EMBL" id="JAOPGA020001865">
    <property type="protein sequence ID" value="KAL0491811.1"/>
    <property type="molecule type" value="Genomic_DNA"/>
</dbReference>
<evidence type="ECO:0000256" key="9">
    <source>
        <dbReference type="ARBA" id="ARBA00023136"/>
    </source>
</evidence>
<keyword evidence="3" id="KW-0813">Transport</keyword>
<feature type="domain" description="AAA+ ATPase" evidence="14">
    <location>
        <begin position="686"/>
        <end position="830"/>
    </location>
</feature>
<dbReference type="GO" id="GO:0005524">
    <property type="term" value="F:ATP binding"/>
    <property type="evidence" value="ECO:0007669"/>
    <property type="project" value="UniProtKB-KW"/>
</dbReference>
<comment type="catalytic activity">
    <reaction evidence="12">
        <text>ATP + H2O = ADP + phosphate + H(+)</text>
        <dbReference type="Rhea" id="RHEA:13065"/>
        <dbReference type="ChEBI" id="CHEBI:15377"/>
        <dbReference type="ChEBI" id="CHEBI:15378"/>
        <dbReference type="ChEBI" id="CHEBI:30616"/>
        <dbReference type="ChEBI" id="CHEBI:43474"/>
        <dbReference type="ChEBI" id="CHEBI:456216"/>
    </reaction>
    <physiologicalReaction direction="left-to-right" evidence="12">
        <dbReference type="Rhea" id="RHEA:13066"/>
    </physiologicalReaction>
</comment>
<dbReference type="Pfam" id="PF00004">
    <property type="entry name" value="AAA"/>
    <property type="match status" value="2"/>
</dbReference>
<dbReference type="SUPFAM" id="SSF54585">
    <property type="entry name" value="Cdc48 domain 2-like"/>
    <property type="match status" value="1"/>
</dbReference>
<dbReference type="InterPro" id="IPR009010">
    <property type="entry name" value="Asp_de-COase-like_dom_sf"/>
</dbReference>
<dbReference type="PROSITE" id="PS00674">
    <property type="entry name" value="AAA"/>
    <property type="match status" value="1"/>
</dbReference>
<name>A0AAW2ZSX6_9EUKA</name>
<dbReference type="InterPro" id="IPR027417">
    <property type="entry name" value="P-loop_NTPase"/>
</dbReference>
<keyword evidence="4" id="KW-0962">Peroxisome biogenesis</keyword>